<dbReference type="PANTHER" id="PTHR43301">
    <property type="entry name" value="ARABINAN ENDO-1,5-ALPHA-L-ARABINOSIDASE"/>
    <property type="match status" value="1"/>
</dbReference>
<reference evidence="6" key="1">
    <citation type="submission" date="2016-08" db="EMBL/GenBank/DDBJ databases">
        <title>Complete Genome Seqeunce of Paenibacillus sp. BIHB 4019 from tea rhizoplane.</title>
        <authorList>
            <person name="Thakur R."/>
            <person name="Swarnkar M.K."/>
            <person name="Gulati A."/>
        </authorList>
    </citation>
    <scope>NUCLEOTIDE SEQUENCE [LARGE SCALE GENOMIC DNA]</scope>
    <source>
        <strain evidence="6">BIHB4019</strain>
    </source>
</reference>
<dbReference type="PANTHER" id="PTHR43301:SF3">
    <property type="entry name" value="ARABINAN ENDO-1,5-ALPHA-L-ARABINOSIDASE A-RELATED"/>
    <property type="match status" value="1"/>
</dbReference>
<dbReference type="InterPro" id="IPR023296">
    <property type="entry name" value="Glyco_hydro_beta-prop_sf"/>
</dbReference>
<evidence type="ECO:0000256" key="3">
    <source>
        <dbReference type="ARBA" id="ARBA00022801"/>
    </source>
</evidence>
<evidence type="ECO:0000256" key="5">
    <source>
        <dbReference type="RuleBase" id="RU361187"/>
    </source>
</evidence>
<keyword evidence="4 5" id="KW-0326">Glycosidase</keyword>
<evidence type="ECO:0000256" key="4">
    <source>
        <dbReference type="ARBA" id="ARBA00023295"/>
    </source>
</evidence>
<evidence type="ECO:0000256" key="2">
    <source>
        <dbReference type="ARBA" id="ARBA00009865"/>
    </source>
</evidence>
<dbReference type="InterPro" id="IPR006710">
    <property type="entry name" value="Glyco_hydro_43"/>
</dbReference>
<sequence>MYMFSYFKDTDERLFLAESEDGYSWRDFAGGEAVFQSKLGSGLIRDPFILPDPKRGLYHLVWTDGWSSRSIGYARSADLLHWEEAKLIPVMETKPDTQNTWAPEIFFDTAAQAYRIIWSSTVRPGPRNHRIWSVTTADFVHFSEAKLFFDPGYNVIDACVIDREDHYFMLFKDERGVNEPGTDYKAIRSCRIAKEAGDRPAVTFVSELLTEPLTEGPALYAVEGPNGREWIMLVDGFQKLDYNAYRSSDLVRWESAGELVQLPSEARHGAVFIR</sequence>
<dbReference type="AlphaFoldDB" id="A0A1B2DDW9"/>
<comment type="pathway">
    <text evidence="1">Glycan metabolism; L-arabinan degradation.</text>
</comment>
<dbReference type="InterPro" id="IPR050727">
    <property type="entry name" value="GH43_arabinanases"/>
</dbReference>
<dbReference type="SUPFAM" id="SSF75005">
    <property type="entry name" value="Arabinanase/levansucrase/invertase"/>
    <property type="match status" value="1"/>
</dbReference>
<dbReference type="GO" id="GO:0005975">
    <property type="term" value="P:carbohydrate metabolic process"/>
    <property type="evidence" value="ECO:0007669"/>
    <property type="project" value="InterPro"/>
</dbReference>
<evidence type="ECO:0000256" key="1">
    <source>
        <dbReference type="ARBA" id="ARBA00004834"/>
    </source>
</evidence>
<dbReference type="RefSeq" id="WP_099517273.1">
    <property type="nucleotide sequence ID" value="NZ_CP016808.1"/>
</dbReference>
<evidence type="ECO:0000313" key="6">
    <source>
        <dbReference type="EMBL" id="ANY65899.1"/>
    </source>
</evidence>
<dbReference type="CDD" id="cd08983">
    <property type="entry name" value="GH43_Bt3655-like"/>
    <property type="match status" value="1"/>
</dbReference>
<dbReference type="Gene3D" id="2.115.10.20">
    <property type="entry name" value="Glycosyl hydrolase domain, family 43"/>
    <property type="match status" value="1"/>
</dbReference>
<dbReference type="Pfam" id="PF04616">
    <property type="entry name" value="Glyco_hydro_43"/>
    <property type="match status" value="1"/>
</dbReference>
<dbReference type="EMBL" id="CP016808">
    <property type="protein sequence ID" value="ANY65899.1"/>
    <property type="molecule type" value="Genomic_DNA"/>
</dbReference>
<accession>A0A1B2DDW9</accession>
<protein>
    <submittedName>
        <fullName evidence="6">Uncharacterized protein</fullName>
    </submittedName>
</protein>
<keyword evidence="3 5" id="KW-0378">Hydrolase</keyword>
<comment type="similarity">
    <text evidence="2 5">Belongs to the glycosyl hydrolase 43 family.</text>
</comment>
<dbReference type="GO" id="GO:0004553">
    <property type="term" value="F:hydrolase activity, hydrolyzing O-glycosyl compounds"/>
    <property type="evidence" value="ECO:0007669"/>
    <property type="project" value="InterPro"/>
</dbReference>
<organism evidence="6">
    <name type="scientific">Paenibacillus sp. BIHB 4019</name>
    <dbReference type="NCBI Taxonomy" id="1870819"/>
    <lineage>
        <taxon>Bacteria</taxon>
        <taxon>Bacillati</taxon>
        <taxon>Bacillota</taxon>
        <taxon>Bacilli</taxon>
        <taxon>Bacillales</taxon>
        <taxon>Paenibacillaceae</taxon>
        <taxon>Paenibacillus</taxon>
    </lineage>
</organism>
<gene>
    <name evidence="6" type="ORF">BBD42_05010</name>
</gene>
<name>A0A1B2DDW9_9BACL</name>
<proteinExistence type="inferred from homology"/>